<keyword evidence="6" id="KW-1185">Reference proteome</keyword>
<dbReference type="Pfam" id="PF12802">
    <property type="entry name" value="MarR_2"/>
    <property type="match status" value="1"/>
</dbReference>
<dbReference type="PRINTS" id="PR00598">
    <property type="entry name" value="HTHMARR"/>
</dbReference>
<dbReference type="EMBL" id="AZDA01000091">
    <property type="protein sequence ID" value="KRK34531.1"/>
    <property type="molecule type" value="Genomic_DNA"/>
</dbReference>
<dbReference type="AlphaFoldDB" id="A0A0R1GQ14"/>
<dbReference type="PROSITE" id="PS01117">
    <property type="entry name" value="HTH_MARR_1"/>
    <property type="match status" value="1"/>
</dbReference>
<dbReference type="GO" id="GO:0003677">
    <property type="term" value="F:DNA binding"/>
    <property type="evidence" value="ECO:0007669"/>
    <property type="project" value="UniProtKB-KW"/>
</dbReference>
<dbReference type="PROSITE" id="PS50995">
    <property type="entry name" value="HTH_MARR_2"/>
    <property type="match status" value="1"/>
</dbReference>
<sequence length="147" mass="16412">MKPMKKNVATLNTLLRQITIAQQRALTATLKSHVGLTPQQTRTLSVIQAKPGIIQRELADIIQRRSASISNLLQILERDGYIQRLIPANSGRSKQIFLTEKGASAIRGFDTYFDAVEDLMVQNLSVDEQTTLITLLQKVVAAYPDQH</sequence>
<gene>
    <name evidence="5" type="ORF">FC07_GL000545</name>
</gene>
<keyword evidence="3" id="KW-0804">Transcription</keyword>
<organism evidence="5 6">
    <name type="scientific">Loigolactobacillus bifermentans DSM 20003</name>
    <dbReference type="NCBI Taxonomy" id="1423726"/>
    <lineage>
        <taxon>Bacteria</taxon>
        <taxon>Bacillati</taxon>
        <taxon>Bacillota</taxon>
        <taxon>Bacilli</taxon>
        <taxon>Lactobacillales</taxon>
        <taxon>Lactobacillaceae</taxon>
        <taxon>Loigolactobacillus</taxon>
    </lineage>
</organism>
<evidence type="ECO:0000259" key="4">
    <source>
        <dbReference type="PROSITE" id="PS50995"/>
    </source>
</evidence>
<keyword evidence="2" id="KW-0238">DNA-binding</keyword>
<name>A0A0R1GQ14_9LACO</name>
<dbReference type="PANTHER" id="PTHR42756:SF1">
    <property type="entry name" value="TRANSCRIPTIONAL REPRESSOR OF EMRAB OPERON"/>
    <property type="match status" value="1"/>
</dbReference>
<evidence type="ECO:0000256" key="1">
    <source>
        <dbReference type="ARBA" id="ARBA00023015"/>
    </source>
</evidence>
<evidence type="ECO:0000256" key="3">
    <source>
        <dbReference type="ARBA" id="ARBA00023163"/>
    </source>
</evidence>
<dbReference type="STRING" id="1423726.FC07_GL000545"/>
<reference evidence="5 6" key="1">
    <citation type="journal article" date="2015" name="Genome Announc.">
        <title>Expanding the biotechnology potential of lactobacilli through comparative genomics of 213 strains and associated genera.</title>
        <authorList>
            <person name="Sun Z."/>
            <person name="Harris H.M."/>
            <person name="McCann A."/>
            <person name="Guo C."/>
            <person name="Argimon S."/>
            <person name="Zhang W."/>
            <person name="Yang X."/>
            <person name="Jeffery I.B."/>
            <person name="Cooney J.C."/>
            <person name="Kagawa T.F."/>
            <person name="Liu W."/>
            <person name="Song Y."/>
            <person name="Salvetti E."/>
            <person name="Wrobel A."/>
            <person name="Rasinkangas P."/>
            <person name="Parkhill J."/>
            <person name="Rea M.C."/>
            <person name="O'Sullivan O."/>
            <person name="Ritari J."/>
            <person name="Douillard F.P."/>
            <person name="Paul Ross R."/>
            <person name="Yang R."/>
            <person name="Briner A.E."/>
            <person name="Felis G.E."/>
            <person name="de Vos W.M."/>
            <person name="Barrangou R."/>
            <person name="Klaenhammer T.R."/>
            <person name="Caufield P.W."/>
            <person name="Cui Y."/>
            <person name="Zhang H."/>
            <person name="O'Toole P.W."/>
        </authorList>
    </citation>
    <scope>NUCLEOTIDE SEQUENCE [LARGE SCALE GENOMIC DNA]</scope>
    <source>
        <strain evidence="5 6">DSM 20003</strain>
    </source>
</reference>
<dbReference type="SMART" id="SM00347">
    <property type="entry name" value="HTH_MARR"/>
    <property type="match status" value="1"/>
</dbReference>
<protein>
    <recommendedName>
        <fullName evidence="4">HTH marR-type domain-containing protein</fullName>
    </recommendedName>
</protein>
<dbReference type="GO" id="GO:0003700">
    <property type="term" value="F:DNA-binding transcription factor activity"/>
    <property type="evidence" value="ECO:0007669"/>
    <property type="project" value="InterPro"/>
</dbReference>
<dbReference type="SUPFAM" id="SSF46785">
    <property type="entry name" value="Winged helix' DNA-binding domain"/>
    <property type="match status" value="1"/>
</dbReference>
<keyword evidence="1" id="KW-0805">Transcription regulation</keyword>
<dbReference type="InterPro" id="IPR023187">
    <property type="entry name" value="Tscrpt_reg_MarR-type_CS"/>
</dbReference>
<feature type="domain" description="HTH marR-type" evidence="4">
    <location>
        <begin position="8"/>
        <end position="141"/>
    </location>
</feature>
<dbReference type="Proteomes" id="UP000051461">
    <property type="component" value="Unassembled WGS sequence"/>
</dbReference>
<proteinExistence type="predicted"/>
<dbReference type="PATRIC" id="fig|1423726.3.peg.560"/>
<dbReference type="InterPro" id="IPR000835">
    <property type="entry name" value="HTH_MarR-typ"/>
</dbReference>
<dbReference type="InterPro" id="IPR036390">
    <property type="entry name" value="WH_DNA-bd_sf"/>
</dbReference>
<evidence type="ECO:0000313" key="5">
    <source>
        <dbReference type="EMBL" id="KRK34531.1"/>
    </source>
</evidence>
<accession>A0A0R1GQ14</accession>
<dbReference type="InterPro" id="IPR036388">
    <property type="entry name" value="WH-like_DNA-bd_sf"/>
</dbReference>
<evidence type="ECO:0000256" key="2">
    <source>
        <dbReference type="ARBA" id="ARBA00023125"/>
    </source>
</evidence>
<evidence type="ECO:0000313" key="6">
    <source>
        <dbReference type="Proteomes" id="UP000051461"/>
    </source>
</evidence>
<dbReference type="PANTHER" id="PTHR42756">
    <property type="entry name" value="TRANSCRIPTIONAL REGULATOR, MARR"/>
    <property type="match status" value="1"/>
</dbReference>
<comment type="caution">
    <text evidence="5">The sequence shown here is derived from an EMBL/GenBank/DDBJ whole genome shotgun (WGS) entry which is preliminary data.</text>
</comment>
<dbReference type="Gene3D" id="1.10.10.10">
    <property type="entry name" value="Winged helix-like DNA-binding domain superfamily/Winged helix DNA-binding domain"/>
    <property type="match status" value="1"/>
</dbReference>